<protein>
    <recommendedName>
        <fullName evidence="3">Neuroendocrine protein 7B2</fullName>
    </recommendedName>
</protein>
<feature type="signal peptide" evidence="10">
    <location>
        <begin position="1"/>
        <end position="23"/>
    </location>
</feature>
<dbReference type="EMBL" id="CAJOBD010000677">
    <property type="protein sequence ID" value="CAF3704896.1"/>
    <property type="molecule type" value="Genomic_DNA"/>
</dbReference>
<sequence>MWYSLSTFITAILILIMCKHIQGTDWIDYVESSSNVDTTFDDDSDQYLSALTRDEEQEIHSPFITGYKYVSGGAGEGRQHLSPSGQIPNRLEVKTDEELPSYCDPPNPCPLGFESDDCDASSMSKFTGEYSRLYQARQDCQCDNDHDECFLNNILYTVPPHSSSSGILKRARRIRRDTHRQKQKQNDTKAHLQRNQFHKGHTLRLHVAKKSPTSITS</sequence>
<dbReference type="AlphaFoldDB" id="A0A814XX60"/>
<evidence type="ECO:0000256" key="1">
    <source>
        <dbReference type="ARBA" id="ARBA00004613"/>
    </source>
</evidence>
<dbReference type="PANTHER" id="PTHR12738:SF0">
    <property type="entry name" value="NEUROENDOCRINE PROTEIN 7B2"/>
    <property type="match status" value="1"/>
</dbReference>
<comment type="subcellular location">
    <subcellularLocation>
        <location evidence="1">Secreted</location>
    </subcellularLocation>
</comment>
<evidence type="ECO:0000256" key="9">
    <source>
        <dbReference type="SAM" id="MobiDB-lite"/>
    </source>
</evidence>
<evidence type="ECO:0000256" key="2">
    <source>
        <dbReference type="ARBA" id="ARBA00006348"/>
    </source>
</evidence>
<comment type="caution">
    <text evidence="11">The sequence shown here is derived from an EMBL/GenBank/DDBJ whole genome shotgun (WGS) entry which is preliminary data.</text>
</comment>
<dbReference type="Pfam" id="PF05281">
    <property type="entry name" value="Secretogranin_V"/>
    <property type="match status" value="1"/>
</dbReference>
<name>A0A814XX60_9BILA</name>
<keyword evidence="5" id="KW-0964">Secreted</keyword>
<keyword evidence="6 10" id="KW-0732">Signal</keyword>
<dbReference type="GO" id="GO:0030234">
    <property type="term" value="F:enzyme regulator activity"/>
    <property type="evidence" value="ECO:0007669"/>
    <property type="project" value="TreeGrafter"/>
</dbReference>
<dbReference type="Proteomes" id="UP000663864">
    <property type="component" value="Unassembled WGS sequence"/>
</dbReference>
<proteinExistence type="inferred from homology"/>
<dbReference type="Proteomes" id="UP000663836">
    <property type="component" value="Unassembled WGS sequence"/>
</dbReference>
<dbReference type="GO" id="GO:0046883">
    <property type="term" value="P:regulation of hormone secretion"/>
    <property type="evidence" value="ECO:0007669"/>
    <property type="project" value="TreeGrafter"/>
</dbReference>
<keyword evidence="7" id="KW-1015">Disulfide bond</keyword>
<dbReference type="InterPro" id="IPR007945">
    <property type="entry name" value="Secretogranin_V"/>
</dbReference>
<dbReference type="GO" id="GO:0005576">
    <property type="term" value="C:extracellular region"/>
    <property type="evidence" value="ECO:0007669"/>
    <property type="project" value="UniProtKB-SubCell"/>
</dbReference>
<evidence type="ECO:0000256" key="8">
    <source>
        <dbReference type="ARBA" id="ARBA00023186"/>
    </source>
</evidence>
<evidence type="ECO:0000256" key="6">
    <source>
        <dbReference type="ARBA" id="ARBA00022729"/>
    </source>
</evidence>
<evidence type="ECO:0000313" key="12">
    <source>
        <dbReference type="EMBL" id="CAF3704896.1"/>
    </source>
</evidence>
<dbReference type="EMBL" id="CAJNOT010001585">
    <property type="protein sequence ID" value="CAF1221534.1"/>
    <property type="molecule type" value="Genomic_DNA"/>
</dbReference>
<organism evidence="11 13">
    <name type="scientific">Rotaria sordida</name>
    <dbReference type="NCBI Taxonomy" id="392033"/>
    <lineage>
        <taxon>Eukaryota</taxon>
        <taxon>Metazoa</taxon>
        <taxon>Spiralia</taxon>
        <taxon>Gnathifera</taxon>
        <taxon>Rotifera</taxon>
        <taxon>Eurotatoria</taxon>
        <taxon>Bdelloidea</taxon>
        <taxon>Philodinida</taxon>
        <taxon>Philodinidae</taxon>
        <taxon>Rotaria</taxon>
    </lineage>
</organism>
<dbReference type="GO" id="GO:0030141">
    <property type="term" value="C:secretory granule"/>
    <property type="evidence" value="ECO:0007669"/>
    <property type="project" value="InterPro"/>
</dbReference>
<evidence type="ECO:0000256" key="7">
    <source>
        <dbReference type="ARBA" id="ARBA00023157"/>
    </source>
</evidence>
<dbReference type="GO" id="GO:0007218">
    <property type="term" value="P:neuropeptide signaling pathway"/>
    <property type="evidence" value="ECO:0007669"/>
    <property type="project" value="InterPro"/>
</dbReference>
<feature type="region of interest" description="Disordered" evidence="9">
    <location>
        <begin position="177"/>
        <end position="217"/>
    </location>
</feature>
<gene>
    <name evidence="12" type="ORF">JBS370_LOCUS9751</name>
    <name evidence="11" type="ORF">ZHD862_LOCUS23891</name>
</gene>
<accession>A0A814XX60</accession>
<dbReference type="PANTHER" id="PTHR12738">
    <property type="entry name" value="NEUROENDOCRINE PROTEIN 7B2"/>
    <property type="match status" value="1"/>
</dbReference>
<evidence type="ECO:0000256" key="5">
    <source>
        <dbReference type="ARBA" id="ARBA00022525"/>
    </source>
</evidence>
<evidence type="ECO:0000313" key="13">
    <source>
        <dbReference type="Proteomes" id="UP000663864"/>
    </source>
</evidence>
<comment type="similarity">
    <text evidence="2">Belongs to the 7B2 family.</text>
</comment>
<evidence type="ECO:0000256" key="3">
    <source>
        <dbReference type="ARBA" id="ARBA00019589"/>
    </source>
</evidence>
<evidence type="ECO:0000256" key="10">
    <source>
        <dbReference type="SAM" id="SignalP"/>
    </source>
</evidence>
<keyword evidence="4" id="KW-0813">Transport</keyword>
<evidence type="ECO:0000256" key="4">
    <source>
        <dbReference type="ARBA" id="ARBA00022448"/>
    </source>
</evidence>
<feature type="compositionally biased region" description="Basic residues" evidence="9">
    <location>
        <begin position="196"/>
        <end position="209"/>
    </location>
</feature>
<evidence type="ECO:0000313" key="11">
    <source>
        <dbReference type="EMBL" id="CAF1221534.1"/>
    </source>
</evidence>
<reference evidence="11" key="1">
    <citation type="submission" date="2021-02" db="EMBL/GenBank/DDBJ databases">
        <authorList>
            <person name="Nowell W R."/>
        </authorList>
    </citation>
    <scope>NUCLEOTIDE SEQUENCE</scope>
</reference>
<keyword evidence="8" id="KW-0143">Chaperone</keyword>
<feature type="chain" id="PRO_5035603743" description="Neuroendocrine protein 7B2" evidence="10">
    <location>
        <begin position="24"/>
        <end position="217"/>
    </location>
</feature>